<comment type="subcellular location">
    <subcellularLocation>
        <location evidence="1">Cell membrane</location>
        <topology evidence="1">Multi-pass membrane protein</topology>
    </subcellularLocation>
</comment>
<dbReference type="RefSeq" id="WP_183402430.1">
    <property type="nucleotide sequence ID" value="NZ_JACHGG010000001.1"/>
</dbReference>
<dbReference type="PANTHER" id="PTHR36115:SF4">
    <property type="entry name" value="MEMBRANE PROTEIN"/>
    <property type="match status" value="1"/>
</dbReference>
<keyword evidence="3 6" id="KW-0812">Transmembrane</keyword>
<evidence type="ECO:0000256" key="1">
    <source>
        <dbReference type="ARBA" id="ARBA00004651"/>
    </source>
</evidence>
<evidence type="ECO:0000256" key="2">
    <source>
        <dbReference type="ARBA" id="ARBA00022475"/>
    </source>
</evidence>
<keyword evidence="9" id="KW-1185">Reference proteome</keyword>
<evidence type="ECO:0000313" key="9">
    <source>
        <dbReference type="Proteomes" id="UP000532746"/>
    </source>
</evidence>
<keyword evidence="5 6" id="KW-0472">Membrane</keyword>
<comment type="caution">
    <text evidence="8">The sequence shown here is derived from an EMBL/GenBank/DDBJ whole genome shotgun (WGS) entry which is preliminary data.</text>
</comment>
<reference evidence="8 9" key="1">
    <citation type="submission" date="2020-08" db="EMBL/GenBank/DDBJ databases">
        <title>Genomic Encyclopedia of Type Strains, Phase IV (KMG-IV): sequencing the most valuable type-strain genomes for metagenomic binning, comparative biology and taxonomic classification.</title>
        <authorList>
            <person name="Goeker M."/>
        </authorList>
    </citation>
    <scope>NUCLEOTIDE SEQUENCE [LARGE SCALE GENOMIC DNA]</scope>
    <source>
        <strain evidence="8 9">DSM 26718</strain>
    </source>
</reference>
<feature type="transmembrane region" description="Helical" evidence="6">
    <location>
        <begin position="62"/>
        <end position="83"/>
    </location>
</feature>
<dbReference type="Pfam" id="PF06271">
    <property type="entry name" value="RDD"/>
    <property type="match status" value="1"/>
</dbReference>
<gene>
    <name evidence="8" type="ORF">HNQ93_000123</name>
</gene>
<dbReference type="InterPro" id="IPR010432">
    <property type="entry name" value="RDD"/>
</dbReference>
<name>A0A7W9W9W0_9BACT</name>
<keyword evidence="4 6" id="KW-1133">Transmembrane helix</keyword>
<dbReference type="Proteomes" id="UP000532746">
    <property type="component" value="Unassembled WGS sequence"/>
</dbReference>
<organism evidence="8 9">
    <name type="scientific">Hymenobacter luteus</name>
    <dbReference type="NCBI Taxonomy" id="1411122"/>
    <lineage>
        <taxon>Bacteria</taxon>
        <taxon>Pseudomonadati</taxon>
        <taxon>Bacteroidota</taxon>
        <taxon>Cytophagia</taxon>
        <taxon>Cytophagales</taxon>
        <taxon>Hymenobacteraceae</taxon>
        <taxon>Hymenobacter</taxon>
    </lineage>
</organism>
<evidence type="ECO:0000256" key="3">
    <source>
        <dbReference type="ARBA" id="ARBA00022692"/>
    </source>
</evidence>
<dbReference type="EMBL" id="JACHGG010000001">
    <property type="protein sequence ID" value="MBB6057293.1"/>
    <property type="molecule type" value="Genomic_DNA"/>
</dbReference>
<evidence type="ECO:0000256" key="6">
    <source>
        <dbReference type="SAM" id="Phobius"/>
    </source>
</evidence>
<evidence type="ECO:0000313" key="8">
    <source>
        <dbReference type="EMBL" id="MBB6057293.1"/>
    </source>
</evidence>
<dbReference type="AlphaFoldDB" id="A0A7W9W9W0"/>
<dbReference type="GO" id="GO:0005886">
    <property type="term" value="C:plasma membrane"/>
    <property type="evidence" value="ECO:0007669"/>
    <property type="project" value="UniProtKB-SubCell"/>
</dbReference>
<protein>
    <submittedName>
        <fullName evidence="8">Putative RDD family membrane protein YckC</fullName>
    </submittedName>
</protein>
<dbReference type="InterPro" id="IPR051791">
    <property type="entry name" value="Pra-immunoreactive"/>
</dbReference>
<proteinExistence type="predicted"/>
<feature type="transmembrane region" description="Helical" evidence="6">
    <location>
        <begin position="28"/>
        <end position="50"/>
    </location>
</feature>
<evidence type="ECO:0000256" key="4">
    <source>
        <dbReference type="ARBA" id="ARBA00022989"/>
    </source>
</evidence>
<sequence length="144" mass="16169">METATLDAAYETQPTLIRAGQGRRLVNLLIDYLAIFSMFFVLGIVMGLAGQNELLEKMTDGLMGQLLFILFSLAYYTVMEGLFGRTLGKMLTRTRVVTDEGTHPSFGTILKRSLWRFIPFDALSFLGNAYGWHDSRSDTMVVRG</sequence>
<evidence type="ECO:0000259" key="7">
    <source>
        <dbReference type="Pfam" id="PF06271"/>
    </source>
</evidence>
<feature type="domain" description="RDD" evidence="7">
    <location>
        <begin position="19"/>
        <end position="125"/>
    </location>
</feature>
<evidence type="ECO:0000256" key="5">
    <source>
        <dbReference type="ARBA" id="ARBA00023136"/>
    </source>
</evidence>
<accession>A0A7W9W9W0</accession>
<keyword evidence="2" id="KW-1003">Cell membrane</keyword>
<dbReference type="PANTHER" id="PTHR36115">
    <property type="entry name" value="PROLINE-RICH ANTIGEN HOMOLOG-RELATED"/>
    <property type="match status" value="1"/>
</dbReference>